<protein>
    <submittedName>
        <fullName evidence="7">Mis6-domain-containing protein</fullName>
    </submittedName>
</protein>
<dbReference type="RefSeq" id="XP_024742067.1">
    <property type="nucleotide sequence ID" value="XM_024871116.1"/>
</dbReference>
<dbReference type="PANTHER" id="PTHR48208">
    <property type="entry name" value="CENTROMERE PROTEIN I"/>
    <property type="match status" value="1"/>
</dbReference>
<proteinExistence type="inferred from homology"/>
<accession>A0A2J6TQ68</accession>
<evidence type="ECO:0000313" key="8">
    <source>
        <dbReference type="Proteomes" id="UP000235371"/>
    </source>
</evidence>
<comment type="similarity">
    <text evidence="3">Belongs to the CENP-I/CTF3 family.</text>
</comment>
<dbReference type="EMBL" id="KZ613747">
    <property type="protein sequence ID" value="PMD65163.1"/>
    <property type="molecule type" value="Genomic_DNA"/>
</dbReference>
<gene>
    <name evidence="7" type="ORF">K444DRAFT_215360</name>
</gene>
<dbReference type="InParanoid" id="A0A2J6TQ68"/>
<evidence type="ECO:0000256" key="1">
    <source>
        <dbReference type="ARBA" id="ARBA00004123"/>
    </source>
</evidence>
<dbReference type="GO" id="GO:0000070">
    <property type="term" value="P:mitotic sister chromatid segregation"/>
    <property type="evidence" value="ECO:0007669"/>
    <property type="project" value="TreeGrafter"/>
</dbReference>
<keyword evidence="4" id="KW-0158">Chromosome</keyword>
<evidence type="ECO:0000256" key="2">
    <source>
        <dbReference type="ARBA" id="ARBA00004584"/>
    </source>
</evidence>
<evidence type="ECO:0000256" key="4">
    <source>
        <dbReference type="ARBA" id="ARBA00022454"/>
    </source>
</evidence>
<keyword evidence="8" id="KW-1185">Reference proteome</keyword>
<keyword evidence="6" id="KW-0137">Centromere</keyword>
<dbReference type="CDD" id="cd22647">
    <property type="entry name" value="CTF3_NTD_HEAT"/>
    <property type="match status" value="1"/>
</dbReference>
<dbReference type="Proteomes" id="UP000235371">
    <property type="component" value="Unassembled WGS sequence"/>
</dbReference>
<dbReference type="STRING" id="1095630.A0A2J6TQ68"/>
<dbReference type="GeneID" id="36579198"/>
<dbReference type="PANTHER" id="PTHR48208:SF2">
    <property type="entry name" value="CENTROMERE PROTEIN I"/>
    <property type="match status" value="1"/>
</dbReference>
<keyword evidence="5" id="KW-0539">Nucleus</keyword>
<evidence type="ECO:0000256" key="6">
    <source>
        <dbReference type="ARBA" id="ARBA00023328"/>
    </source>
</evidence>
<dbReference type="GO" id="GO:0000939">
    <property type="term" value="C:inner kinetochore"/>
    <property type="evidence" value="ECO:0007669"/>
    <property type="project" value="TreeGrafter"/>
</dbReference>
<dbReference type="GO" id="GO:0034080">
    <property type="term" value="P:CENP-A containing chromatin assembly"/>
    <property type="evidence" value="ECO:0007669"/>
    <property type="project" value="TreeGrafter"/>
</dbReference>
<evidence type="ECO:0000256" key="5">
    <source>
        <dbReference type="ARBA" id="ARBA00023242"/>
    </source>
</evidence>
<evidence type="ECO:0000313" key="7">
    <source>
        <dbReference type="EMBL" id="PMD65163.1"/>
    </source>
</evidence>
<dbReference type="AlphaFoldDB" id="A0A2J6TQ68"/>
<organism evidence="7 8">
    <name type="scientific">Hyaloscypha bicolor E</name>
    <dbReference type="NCBI Taxonomy" id="1095630"/>
    <lineage>
        <taxon>Eukaryota</taxon>
        <taxon>Fungi</taxon>
        <taxon>Dikarya</taxon>
        <taxon>Ascomycota</taxon>
        <taxon>Pezizomycotina</taxon>
        <taxon>Leotiomycetes</taxon>
        <taxon>Helotiales</taxon>
        <taxon>Hyaloscyphaceae</taxon>
        <taxon>Hyaloscypha</taxon>
        <taxon>Hyaloscypha bicolor</taxon>
    </lineage>
</organism>
<sequence length="709" mass="79558">MAMPSERDDGLAALLADLEYAAKTPAKLRVSKISHLVDKVGHKAYEEGLTNASLSRLVDIVTLPNELDQASLGGLVRNLYPASKVPDAIVIKIAGGLGHGRSKPSYSVQGALLKWLVMVYDVLENKRILSQLYSILFNHLDTVAIRSQLCHVLSLVTRRKHVRPFRIQMLMELTRQAGNEPPLVGLMRVYKDFFPDIIVGDVTSGRASVFTHPDPEWRQRLGEIQEYHFQKTQDRLPPEKRTFSVTRKGVDGSKRKYSPIIPEVHTSRALESSITLEEIEDVHEFVRKLEKIELPNQLVAVINDPLLQKFLLLMSSDTNSKRIDSWLLAFFEDQLEDSTSSDSEIFEMLEAVLGYTRYNKTLPSACLTYLKSMIHSWNGVKDRDVVLDLLTYTPLGSFEGLHSSIFQPLEEAVLDDGSTESKVALLEFYRNLLDQWTVTLLSQHQPSSDASSAVTSLITHANSLALTMVQTCLNVNTLSKILAFYEANASLISLPSLRSTIRVTIPPTELIYTLQFTDSLSTISRLCAILALYKRAFEIAMSPKPIESLALNQQSYSKEYVNHFNGFLMDVCNCLWRSRAFNSSDPNALACLMAPAVTQILSKYVASIDTSMSLATLFSFSFSPVFCLLAISYVRELEDRAEDEIDLRHPGPPTSKSLLQLEKDGGLRLPWPDYKLGVLHYMENKGVKGVGELMYNTMKHLMTARENKA</sequence>
<dbReference type="OrthoDB" id="6347512at2759"/>
<evidence type="ECO:0000256" key="3">
    <source>
        <dbReference type="ARBA" id="ARBA00005470"/>
    </source>
</evidence>
<dbReference type="InterPro" id="IPR012485">
    <property type="entry name" value="CENP-I"/>
</dbReference>
<reference evidence="7 8" key="1">
    <citation type="submission" date="2016-04" db="EMBL/GenBank/DDBJ databases">
        <title>A degradative enzymes factory behind the ericoid mycorrhizal symbiosis.</title>
        <authorList>
            <consortium name="DOE Joint Genome Institute"/>
            <person name="Martino E."/>
            <person name="Morin E."/>
            <person name="Grelet G."/>
            <person name="Kuo A."/>
            <person name="Kohler A."/>
            <person name="Daghino S."/>
            <person name="Barry K."/>
            <person name="Choi C."/>
            <person name="Cichocki N."/>
            <person name="Clum A."/>
            <person name="Copeland A."/>
            <person name="Hainaut M."/>
            <person name="Haridas S."/>
            <person name="Labutti K."/>
            <person name="Lindquist E."/>
            <person name="Lipzen A."/>
            <person name="Khouja H.-R."/>
            <person name="Murat C."/>
            <person name="Ohm R."/>
            <person name="Olson A."/>
            <person name="Spatafora J."/>
            <person name="Veneault-Fourrey C."/>
            <person name="Henrissat B."/>
            <person name="Grigoriev I."/>
            <person name="Martin F."/>
            <person name="Perotto S."/>
        </authorList>
    </citation>
    <scope>NUCLEOTIDE SEQUENCE [LARGE SCALE GENOMIC DNA]</scope>
    <source>
        <strain evidence="7 8">E</strain>
    </source>
</reference>
<dbReference type="Pfam" id="PF07778">
    <property type="entry name" value="CENP-I"/>
    <property type="match status" value="1"/>
</dbReference>
<name>A0A2J6TQ68_9HELO</name>
<comment type="subcellular location">
    <subcellularLocation>
        <location evidence="2">Chromosome</location>
        <location evidence="2">Centromere</location>
    </subcellularLocation>
    <subcellularLocation>
        <location evidence="1">Nucleus</location>
    </subcellularLocation>
</comment>
<dbReference type="GO" id="GO:0005634">
    <property type="term" value="C:nucleus"/>
    <property type="evidence" value="ECO:0007669"/>
    <property type="project" value="UniProtKB-SubCell"/>
</dbReference>